<reference evidence="4 5" key="1">
    <citation type="submission" date="2023-07" db="EMBL/GenBank/DDBJ databases">
        <title>Genomic Encyclopedia of Type Strains, Phase IV (KMG-IV): sequencing the most valuable type-strain genomes for metagenomic binning, comparative biology and taxonomic classification.</title>
        <authorList>
            <person name="Goeker M."/>
        </authorList>
    </citation>
    <scope>NUCLEOTIDE SEQUENCE [LARGE SCALE GENOMIC DNA]</scope>
    <source>
        <strain evidence="4 5">DSM 15049</strain>
    </source>
</reference>
<dbReference type="Proteomes" id="UP001232584">
    <property type="component" value="Unassembled WGS sequence"/>
</dbReference>
<protein>
    <submittedName>
        <fullName evidence="4">Uncharacterized protein</fullName>
    </submittedName>
</protein>
<keyword evidence="2" id="KW-1133">Transmembrane helix</keyword>
<keyword evidence="3" id="KW-0732">Signal</keyword>
<keyword evidence="5" id="KW-1185">Reference proteome</keyword>
<accession>A0ABU0N370</accession>
<feature type="transmembrane region" description="Helical" evidence="2">
    <location>
        <begin position="166"/>
        <end position="186"/>
    </location>
</feature>
<evidence type="ECO:0000256" key="1">
    <source>
        <dbReference type="SAM" id="MobiDB-lite"/>
    </source>
</evidence>
<feature type="chain" id="PRO_5046942954" evidence="3">
    <location>
        <begin position="27"/>
        <end position="195"/>
    </location>
</feature>
<organism evidence="4 5">
    <name type="scientific">Paraclostridium ghonii</name>
    <dbReference type="NCBI Taxonomy" id="29358"/>
    <lineage>
        <taxon>Bacteria</taxon>
        <taxon>Bacillati</taxon>
        <taxon>Bacillota</taxon>
        <taxon>Clostridia</taxon>
        <taxon>Peptostreptococcales</taxon>
        <taxon>Peptostreptococcaceae</taxon>
        <taxon>Paraclostridium</taxon>
    </lineage>
</organism>
<evidence type="ECO:0000256" key="3">
    <source>
        <dbReference type="SAM" id="SignalP"/>
    </source>
</evidence>
<proteinExistence type="predicted"/>
<gene>
    <name evidence="4" type="ORF">QOZ92_002726</name>
</gene>
<keyword evidence="2" id="KW-0812">Transmembrane</keyword>
<evidence type="ECO:0000256" key="2">
    <source>
        <dbReference type="SAM" id="Phobius"/>
    </source>
</evidence>
<feature type="region of interest" description="Disordered" evidence="1">
    <location>
        <begin position="136"/>
        <end position="157"/>
    </location>
</feature>
<dbReference type="RefSeq" id="WP_307508818.1">
    <property type="nucleotide sequence ID" value="NZ_BAAACE010000021.1"/>
</dbReference>
<evidence type="ECO:0000313" key="4">
    <source>
        <dbReference type="EMBL" id="MDQ0557591.1"/>
    </source>
</evidence>
<feature type="signal peptide" evidence="3">
    <location>
        <begin position="1"/>
        <end position="26"/>
    </location>
</feature>
<dbReference type="EMBL" id="JAUSWG010000012">
    <property type="protein sequence ID" value="MDQ0557591.1"/>
    <property type="molecule type" value="Genomic_DNA"/>
</dbReference>
<evidence type="ECO:0000313" key="5">
    <source>
        <dbReference type="Proteomes" id="UP001232584"/>
    </source>
</evidence>
<comment type="caution">
    <text evidence="4">The sequence shown here is derived from an EMBL/GenBank/DDBJ whole genome shotgun (WGS) entry which is preliminary data.</text>
</comment>
<name>A0ABU0N370_9FIRM</name>
<keyword evidence="2" id="KW-0472">Membrane</keyword>
<sequence>MLKRFYKVSILFSLLFVVFMSIPAYAKTVQNTIPVTYNISEDSKYTLSINVSGDGTVYDGVQSIKNGTVIHNLKVGEGKTLRIIPDDKSEIKNISWKNKDTDLSQYYKIENIENGKSLSLKGVSIDSELIIEFEKNNSSDDKGQNQDDSQIKDGGIKNPKTGEKGMLGWIILFILSLIIILILRNIDSKKSKTKN</sequence>